<evidence type="ECO:0000313" key="2">
    <source>
        <dbReference type="Proteomes" id="UP000002971"/>
    </source>
</evidence>
<proteinExistence type="predicted"/>
<accession>F7R2M1</accession>
<dbReference type="AlphaFoldDB" id="F7R2M1"/>
<comment type="caution">
    <text evidence="1">The sequence shown here is derived from an EMBL/GenBank/DDBJ whole genome shotgun (WGS) entry which is preliminary data.</text>
</comment>
<dbReference type="Proteomes" id="UP000002971">
    <property type="component" value="Unassembled WGS sequence"/>
</dbReference>
<gene>
    <name evidence="1" type="ORF">LRU_01953</name>
</gene>
<reference evidence="1 2" key="1">
    <citation type="journal article" date="2011" name="J. Bacteriol.">
        <title>Genome Sequence of Lactobacillus ruminis SPM0211, Isolated from a Fecal Sample from a Healthy Korean.</title>
        <authorList>
            <person name="Lee S."/>
            <person name="Cho Y.J."/>
            <person name="Lee A.H."/>
            <person name="Chun J."/>
            <person name="Ha N.J."/>
            <person name="Ko G."/>
        </authorList>
    </citation>
    <scope>NUCLEOTIDE SEQUENCE [LARGE SCALE GENOMIC DNA]</scope>
    <source>
        <strain evidence="1 2">SPM0211</strain>
    </source>
</reference>
<sequence length="81" mass="9466">MRKKCNEVGEDIEKEHLLAISRMLKDPKTRCYNVLSGLPASVEKKESAFIACRFSKKRRNHLLKNAIPSDVTKYQRERPTY</sequence>
<dbReference type="EMBL" id="AFOJ01000007">
    <property type="protein sequence ID" value="EGM50271.1"/>
    <property type="molecule type" value="Genomic_DNA"/>
</dbReference>
<organism evidence="1 2">
    <name type="scientific">Ligilactobacillus ruminis SPM0211</name>
    <dbReference type="NCBI Taxonomy" id="1040964"/>
    <lineage>
        <taxon>Bacteria</taxon>
        <taxon>Bacillati</taxon>
        <taxon>Bacillota</taxon>
        <taxon>Bacilli</taxon>
        <taxon>Lactobacillales</taxon>
        <taxon>Lactobacillaceae</taxon>
        <taxon>Ligilactobacillus</taxon>
    </lineage>
</organism>
<name>F7R2M1_9LACO</name>
<evidence type="ECO:0000313" key="1">
    <source>
        <dbReference type="EMBL" id="EGM50271.1"/>
    </source>
</evidence>
<protein>
    <submittedName>
        <fullName evidence="1">Uncharacterized protein</fullName>
    </submittedName>
</protein>